<keyword evidence="2" id="KW-1003">Cell membrane</keyword>
<dbReference type="Proteomes" id="UP000197596">
    <property type="component" value="Unassembled WGS sequence"/>
</dbReference>
<evidence type="ECO:0000256" key="1">
    <source>
        <dbReference type="ARBA" id="ARBA00004651"/>
    </source>
</evidence>
<dbReference type="PANTHER" id="PTHR33908">
    <property type="entry name" value="MANNOSYLTRANSFERASE YKCB-RELATED"/>
    <property type="match status" value="1"/>
</dbReference>
<reference evidence="9 10" key="1">
    <citation type="submission" date="2017-06" db="EMBL/GenBank/DDBJ databases">
        <title>Herbaspirillum phytohormonus sp. nov., isolated from the root nodule of Robinia pseudoacacia in lead-zinc mine.</title>
        <authorList>
            <person name="Fan M."/>
            <person name="Lin Y."/>
        </authorList>
    </citation>
    <scope>NUCLEOTIDE SEQUENCE [LARGE SCALE GENOMIC DNA]</scope>
    <source>
        <strain evidence="9 10">HZ10</strain>
    </source>
</reference>
<comment type="caution">
    <text evidence="9">The sequence shown here is derived from an EMBL/GenBank/DDBJ whole genome shotgun (WGS) entry which is preliminary data.</text>
</comment>
<evidence type="ECO:0000256" key="7">
    <source>
        <dbReference type="ARBA" id="ARBA00023136"/>
    </source>
</evidence>
<evidence type="ECO:0000256" key="6">
    <source>
        <dbReference type="ARBA" id="ARBA00022989"/>
    </source>
</evidence>
<evidence type="ECO:0000313" key="10">
    <source>
        <dbReference type="Proteomes" id="UP000197596"/>
    </source>
</evidence>
<name>A0A246WN47_9BURK</name>
<accession>A0A246WN47</accession>
<feature type="transmembrane region" description="Helical" evidence="8">
    <location>
        <begin position="425"/>
        <end position="450"/>
    </location>
</feature>
<dbReference type="GO" id="GO:0005886">
    <property type="term" value="C:plasma membrane"/>
    <property type="evidence" value="ECO:0007669"/>
    <property type="project" value="UniProtKB-SubCell"/>
</dbReference>
<evidence type="ECO:0000313" key="9">
    <source>
        <dbReference type="EMBL" id="OWY27789.1"/>
    </source>
</evidence>
<dbReference type="GO" id="GO:0009103">
    <property type="term" value="P:lipopolysaccharide biosynthetic process"/>
    <property type="evidence" value="ECO:0007669"/>
    <property type="project" value="UniProtKB-ARBA"/>
</dbReference>
<dbReference type="GO" id="GO:0016763">
    <property type="term" value="F:pentosyltransferase activity"/>
    <property type="evidence" value="ECO:0007669"/>
    <property type="project" value="TreeGrafter"/>
</dbReference>
<proteinExistence type="predicted"/>
<dbReference type="InterPro" id="IPR050297">
    <property type="entry name" value="LipidA_mod_glycosyltrf_83"/>
</dbReference>
<feature type="transmembrane region" description="Helical" evidence="8">
    <location>
        <begin position="357"/>
        <end position="374"/>
    </location>
</feature>
<keyword evidence="6 8" id="KW-1133">Transmembrane helix</keyword>
<feature type="transmembrane region" description="Helical" evidence="8">
    <location>
        <begin position="246"/>
        <end position="265"/>
    </location>
</feature>
<sequence>MFFFISAPETKQGQTISATSSARYGRSDAPTRAALLLLAFIACAWLLPGIFDHGPWKQDETYTFGIIHHMLVSGDYLVPTNAGQPFMEKPPLYYWTAVLFAKAFHPLLGYHDGARLASVFYNLITLFFVARIAQMIWNERSILSVPVLGTLALFAGSPGMIKHAHDMFTDVALVCGGAMATYGLLAIARNEKRGTPALAAALWFGLGVGITEMTKGLFVPLTFAATAMCVGALVRECRTWSYWKMVGIAVLVSLPFFVVWPALLAQHSVPLFMEWFWDNNVGRFFGFSVAKLGSDNDQAVILRALSGFALPGSVLALLALATGDWRRIGQPHIALPLAFAAISLAVLQSSATARQLYLLPILLPLIMVGAHAVPRLPDWLHIVWDWFARIGFGLISAVIWATYVVSTMSPQYHHWIAYFGKWLPLGFVTPFQPLAVAGAAAMTACWLWALNKFKLGGKWRGAFSWFAGITLMWGLAYTLLLPWGDFGKSYEYVYGRLDDKISHAWKAGDCMASENLGESEAPMLYYYTGILHQPIDGINQTACNWVILQTPGLAPLPEGDWTPFWEGSRDGDDAQVLKVYRRSEPAPKS</sequence>
<keyword evidence="4 9" id="KW-0808">Transferase</keyword>
<dbReference type="PANTHER" id="PTHR33908:SF11">
    <property type="entry name" value="MEMBRANE PROTEIN"/>
    <property type="match status" value="1"/>
</dbReference>
<feature type="transmembrane region" description="Helical" evidence="8">
    <location>
        <begin position="300"/>
        <end position="321"/>
    </location>
</feature>
<organism evidence="9 10">
    <name type="scientific">Herbaspirillum robiniae</name>
    <dbReference type="NCBI Taxonomy" id="2014887"/>
    <lineage>
        <taxon>Bacteria</taxon>
        <taxon>Pseudomonadati</taxon>
        <taxon>Pseudomonadota</taxon>
        <taxon>Betaproteobacteria</taxon>
        <taxon>Burkholderiales</taxon>
        <taxon>Oxalobacteraceae</taxon>
        <taxon>Herbaspirillum</taxon>
    </lineage>
</organism>
<dbReference type="RefSeq" id="WP_088751932.1">
    <property type="nucleotide sequence ID" value="NZ_NJGU01000009.1"/>
</dbReference>
<feature type="transmembrane region" description="Helical" evidence="8">
    <location>
        <begin position="333"/>
        <end position="351"/>
    </location>
</feature>
<comment type="subcellular location">
    <subcellularLocation>
        <location evidence="1">Cell membrane</location>
        <topology evidence="1">Multi-pass membrane protein</topology>
    </subcellularLocation>
</comment>
<feature type="transmembrane region" description="Helical" evidence="8">
    <location>
        <begin position="194"/>
        <end position="211"/>
    </location>
</feature>
<evidence type="ECO:0000256" key="5">
    <source>
        <dbReference type="ARBA" id="ARBA00022692"/>
    </source>
</evidence>
<feature type="transmembrane region" description="Helical" evidence="8">
    <location>
        <begin position="113"/>
        <end position="130"/>
    </location>
</feature>
<keyword evidence="5 8" id="KW-0812">Transmembrane</keyword>
<evidence type="ECO:0000256" key="8">
    <source>
        <dbReference type="SAM" id="Phobius"/>
    </source>
</evidence>
<evidence type="ECO:0000256" key="4">
    <source>
        <dbReference type="ARBA" id="ARBA00022679"/>
    </source>
</evidence>
<feature type="transmembrane region" description="Helical" evidence="8">
    <location>
        <begin position="33"/>
        <end position="51"/>
    </location>
</feature>
<keyword evidence="3" id="KW-0328">Glycosyltransferase</keyword>
<feature type="transmembrane region" description="Helical" evidence="8">
    <location>
        <begin position="386"/>
        <end position="405"/>
    </location>
</feature>
<feature type="transmembrane region" description="Helical" evidence="8">
    <location>
        <begin position="462"/>
        <end position="483"/>
    </location>
</feature>
<gene>
    <name evidence="9" type="ORF">CEJ42_17025</name>
</gene>
<dbReference type="AlphaFoldDB" id="A0A246WN47"/>
<feature type="transmembrane region" description="Helical" evidence="8">
    <location>
        <begin position="167"/>
        <end position="187"/>
    </location>
</feature>
<feature type="transmembrane region" description="Helical" evidence="8">
    <location>
        <begin position="217"/>
        <end position="234"/>
    </location>
</feature>
<evidence type="ECO:0000256" key="2">
    <source>
        <dbReference type="ARBA" id="ARBA00022475"/>
    </source>
</evidence>
<keyword evidence="7 8" id="KW-0472">Membrane</keyword>
<protein>
    <submittedName>
        <fullName evidence="9">Glycosyl transferase</fullName>
    </submittedName>
</protein>
<feature type="transmembrane region" description="Helical" evidence="8">
    <location>
        <begin position="142"/>
        <end position="161"/>
    </location>
</feature>
<evidence type="ECO:0000256" key="3">
    <source>
        <dbReference type="ARBA" id="ARBA00022676"/>
    </source>
</evidence>
<dbReference type="EMBL" id="NJGU01000009">
    <property type="protein sequence ID" value="OWY27789.1"/>
    <property type="molecule type" value="Genomic_DNA"/>
</dbReference>